<keyword evidence="10" id="KW-0378">Hydrolase</keyword>
<dbReference type="GO" id="GO:0035485">
    <property type="term" value="F:adenine/guanine mispair binding"/>
    <property type="evidence" value="ECO:0007669"/>
    <property type="project" value="TreeGrafter"/>
</dbReference>
<dbReference type="Gene3D" id="1.10.340.30">
    <property type="entry name" value="Hypothetical protein, domain 2"/>
    <property type="match status" value="1"/>
</dbReference>
<dbReference type="GO" id="GO:0046872">
    <property type="term" value="F:metal ion binding"/>
    <property type="evidence" value="ECO:0007669"/>
    <property type="project" value="UniProtKB-KW"/>
</dbReference>
<evidence type="ECO:0000256" key="1">
    <source>
        <dbReference type="ARBA" id="ARBA00000843"/>
    </source>
</evidence>
<evidence type="ECO:0000313" key="17">
    <source>
        <dbReference type="Proteomes" id="UP001059380"/>
    </source>
</evidence>
<keyword evidence="7" id="KW-0004">4Fe-4S</keyword>
<dbReference type="Pfam" id="PF10576">
    <property type="entry name" value="EndIII_4Fe-2S"/>
    <property type="match status" value="1"/>
</dbReference>
<dbReference type="InterPro" id="IPR005760">
    <property type="entry name" value="A/G_AdeGlyc_MutY"/>
</dbReference>
<evidence type="ECO:0000256" key="4">
    <source>
        <dbReference type="ARBA" id="ARBA00008343"/>
    </source>
</evidence>
<dbReference type="PANTHER" id="PTHR42944:SF1">
    <property type="entry name" value="ADENINE DNA GLYCOSYLASE"/>
    <property type="match status" value="1"/>
</dbReference>
<keyword evidence="17" id="KW-1185">Reference proteome</keyword>
<comment type="function">
    <text evidence="3">Adenine glycosylase active on G-A mispairs. MutY also corrects error-prone DNA synthesis past GO lesions which are due to the oxidatively damaged form of guanine: 7,8-dihydro-8-oxoguanine (8-oxo-dGTP).</text>
</comment>
<dbReference type="InterPro" id="IPR023170">
    <property type="entry name" value="HhH_base_excis_C"/>
</dbReference>
<keyword evidence="14" id="KW-0326">Glycosidase</keyword>
<dbReference type="Pfam" id="PF00730">
    <property type="entry name" value="HhH-GPD"/>
    <property type="match status" value="1"/>
</dbReference>
<proteinExistence type="inferred from homology"/>
<dbReference type="KEGG" id="orp:MOP44_06615"/>
<dbReference type="GO" id="GO:0032357">
    <property type="term" value="F:oxidized purine DNA binding"/>
    <property type="evidence" value="ECO:0007669"/>
    <property type="project" value="TreeGrafter"/>
</dbReference>
<comment type="similarity">
    <text evidence="4">Belongs to the Nth/MutY family.</text>
</comment>
<feature type="domain" description="HhH-GPD" evidence="15">
    <location>
        <begin position="46"/>
        <end position="199"/>
    </location>
</feature>
<evidence type="ECO:0000256" key="9">
    <source>
        <dbReference type="ARBA" id="ARBA00022763"/>
    </source>
</evidence>
<accession>A0A9J7BV14</accession>
<dbReference type="InterPro" id="IPR044298">
    <property type="entry name" value="MIG/MutY"/>
</dbReference>
<dbReference type="SUPFAM" id="SSF48150">
    <property type="entry name" value="DNA-glycosylase"/>
    <property type="match status" value="1"/>
</dbReference>
<dbReference type="InterPro" id="IPR004036">
    <property type="entry name" value="Endonuclease-III-like_CS2"/>
</dbReference>
<evidence type="ECO:0000256" key="5">
    <source>
        <dbReference type="ARBA" id="ARBA00012045"/>
    </source>
</evidence>
<dbReference type="Proteomes" id="UP001059380">
    <property type="component" value="Chromosome"/>
</dbReference>
<dbReference type="Pfam" id="PF00633">
    <property type="entry name" value="HHH"/>
    <property type="match status" value="1"/>
</dbReference>
<dbReference type="GO" id="GO:0000701">
    <property type="term" value="F:purine-specific mismatch base pair DNA N-glycosylase activity"/>
    <property type="evidence" value="ECO:0007669"/>
    <property type="project" value="UniProtKB-EC"/>
</dbReference>
<dbReference type="GO" id="GO:0034039">
    <property type="term" value="F:8-oxo-7,8-dihydroguanine DNA N-glycosylase activity"/>
    <property type="evidence" value="ECO:0007669"/>
    <property type="project" value="TreeGrafter"/>
</dbReference>
<dbReference type="FunFam" id="1.10.340.30:FF:000002">
    <property type="entry name" value="Adenine DNA glycosylase"/>
    <property type="match status" value="1"/>
</dbReference>
<dbReference type="EC" id="3.2.2.31" evidence="5"/>
<dbReference type="NCBIfam" id="TIGR01084">
    <property type="entry name" value="mutY"/>
    <property type="match status" value="1"/>
</dbReference>
<keyword evidence="8" id="KW-0479">Metal-binding</keyword>
<dbReference type="SUPFAM" id="SSF55811">
    <property type="entry name" value="Nudix"/>
    <property type="match status" value="1"/>
</dbReference>
<evidence type="ECO:0000256" key="11">
    <source>
        <dbReference type="ARBA" id="ARBA00023004"/>
    </source>
</evidence>
<dbReference type="EMBL" id="CP093313">
    <property type="protein sequence ID" value="UWZ85610.1"/>
    <property type="molecule type" value="Genomic_DNA"/>
</dbReference>
<sequence>MAPSNPRDWNAPALRARLLKWYEANQRELPWRQNKDPYSIWVSEIMLQQTRVAVVIDRHRVFLERFPTVDALACAAEEDVLALWSGLGYYRRARMLHQAAIYVAENLNGRMPTTSAELRKLPGIGAYTAAAIASIAHDERVAVVDGNVERVLCRLAGWEASSGSGATALRKKIDGLASELVDPRRPGDFNQGMMELGATVCLPRNPQCLVCPIAEHCVTRGEHKAAPRARMVSREIAHALCVQTRRGEREVLLEQRPASVTVMPGMWELPALGNADVPEEHLRMAVRHAIMQVNYFVRIRDVNEDEVTELAGPAAGKRRWVRADELAGLPLTGLARKVLTRAHLLVAASGSKAAAMLL</sequence>
<dbReference type="GO" id="GO:0051539">
    <property type="term" value="F:4 iron, 4 sulfur cluster binding"/>
    <property type="evidence" value="ECO:0007669"/>
    <property type="project" value="UniProtKB-KW"/>
</dbReference>
<keyword evidence="9" id="KW-0227">DNA damage</keyword>
<dbReference type="CDD" id="cd00056">
    <property type="entry name" value="ENDO3c"/>
    <property type="match status" value="1"/>
</dbReference>
<dbReference type="GO" id="GO:0006298">
    <property type="term" value="P:mismatch repair"/>
    <property type="evidence" value="ECO:0007669"/>
    <property type="project" value="TreeGrafter"/>
</dbReference>
<organism evidence="16 17">
    <name type="scientific">Occallatibacter riparius</name>
    <dbReference type="NCBI Taxonomy" id="1002689"/>
    <lineage>
        <taxon>Bacteria</taxon>
        <taxon>Pseudomonadati</taxon>
        <taxon>Acidobacteriota</taxon>
        <taxon>Terriglobia</taxon>
        <taxon>Terriglobales</taxon>
        <taxon>Acidobacteriaceae</taxon>
        <taxon>Occallatibacter</taxon>
    </lineage>
</organism>
<protein>
    <recommendedName>
        <fullName evidence="6">Adenine DNA glycosylase</fullName>
        <ecNumber evidence="5">3.2.2.31</ecNumber>
    </recommendedName>
</protein>
<dbReference type="PROSITE" id="PS01155">
    <property type="entry name" value="ENDONUCLEASE_III_2"/>
    <property type="match status" value="1"/>
</dbReference>
<evidence type="ECO:0000313" key="16">
    <source>
        <dbReference type="EMBL" id="UWZ85610.1"/>
    </source>
</evidence>
<dbReference type="AlphaFoldDB" id="A0A9J7BV14"/>
<comment type="cofactor">
    <cofactor evidence="2">
        <name>[4Fe-4S] cluster</name>
        <dbReference type="ChEBI" id="CHEBI:49883"/>
    </cofactor>
</comment>
<evidence type="ECO:0000256" key="7">
    <source>
        <dbReference type="ARBA" id="ARBA00022485"/>
    </source>
</evidence>
<dbReference type="InterPro" id="IPR015797">
    <property type="entry name" value="NUDIX_hydrolase-like_dom_sf"/>
</dbReference>
<evidence type="ECO:0000256" key="6">
    <source>
        <dbReference type="ARBA" id="ARBA00022023"/>
    </source>
</evidence>
<reference evidence="16" key="1">
    <citation type="submission" date="2021-04" db="EMBL/GenBank/DDBJ databases">
        <title>Phylogenetic analysis of Acidobacteriaceae.</title>
        <authorList>
            <person name="Qiu L."/>
            <person name="Zhang Q."/>
        </authorList>
    </citation>
    <scope>NUCLEOTIDE SEQUENCE</scope>
    <source>
        <strain evidence="16">DSM 25168</strain>
    </source>
</reference>
<keyword evidence="12" id="KW-0411">Iron-sulfur</keyword>
<dbReference type="GO" id="GO:0006284">
    <property type="term" value="P:base-excision repair"/>
    <property type="evidence" value="ECO:0007669"/>
    <property type="project" value="InterPro"/>
</dbReference>
<evidence type="ECO:0000259" key="15">
    <source>
        <dbReference type="SMART" id="SM00478"/>
    </source>
</evidence>
<dbReference type="SMART" id="SM00525">
    <property type="entry name" value="FES"/>
    <property type="match status" value="1"/>
</dbReference>
<evidence type="ECO:0000256" key="3">
    <source>
        <dbReference type="ARBA" id="ARBA00002933"/>
    </source>
</evidence>
<name>A0A9J7BV14_9BACT</name>
<evidence type="ECO:0000256" key="12">
    <source>
        <dbReference type="ARBA" id="ARBA00023014"/>
    </source>
</evidence>
<keyword evidence="11" id="KW-0408">Iron</keyword>
<dbReference type="RefSeq" id="WP_260795185.1">
    <property type="nucleotide sequence ID" value="NZ_CP093313.1"/>
</dbReference>
<evidence type="ECO:0000256" key="10">
    <source>
        <dbReference type="ARBA" id="ARBA00022801"/>
    </source>
</evidence>
<dbReference type="SMART" id="SM00478">
    <property type="entry name" value="ENDO3c"/>
    <property type="match status" value="1"/>
</dbReference>
<evidence type="ECO:0000256" key="2">
    <source>
        <dbReference type="ARBA" id="ARBA00001966"/>
    </source>
</evidence>
<dbReference type="PANTHER" id="PTHR42944">
    <property type="entry name" value="ADENINE DNA GLYCOSYLASE"/>
    <property type="match status" value="1"/>
</dbReference>
<dbReference type="InterPro" id="IPR003651">
    <property type="entry name" value="Endonuclease3_FeS-loop_motif"/>
</dbReference>
<evidence type="ECO:0000256" key="14">
    <source>
        <dbReference type="ARBA" id="ARBA00023295"/>
    </source>
</evidence>
<evidence type="ECO:0000256" key="8">
    <source>
        <dbReference type="ARBA" id="ARBA00022723"/>
    </source>
</evidence>
<dbReference type="InterPro" id="IPR000445">
    <property type="entry name" value="HhH_motif"/>
</dbReference>
<keyword evidence="13" id="KW-0234">DNA repair</keyword>
<dbReference type="Gene3D" id="1.10.1670.10">
    <property type="entry name" value="Helix-hairpin-Helix base-excision DNA repair enzymes (C-terminal)"/>
    <property type="match status" value="1"/>
</dbReference>
<gene>
    <name evidence="16" type="primary">mutY</name>
    <name evidence="16" type="ORF">MOP44_06615</name>
</gene>
<dbReference type="InterPro" id="IPR003265">
    <property type="entry name" value="HhH-GPD_domain"/>
</dbReference>
<comment type="catalytic activity">
    <reaction evidence="1">
        <text>Hydrolyzes free adenine bases from 7,8-dihydro-8-oxoguanine:adenine mismatched double-stranded DNA, leaving an apurinic site.</text>
        <dbReference type="EC" id="3.2.2.31"/>
    </reaction>
</comment>
<dbReference type="InterPro" id="IPR011257">
    <property type="entry name" value="DNA_glycosylase"/>
</dbReference>
<evidence type="ECO:0000256" key="13">
    <source>
        <dbReference type="ARBA" id="ARBA00023204"/>
    </source>
</evidence>